<organism evidence="1 2">
    <name type="scientific">Xylanibacter rarus</name>
    <dbReference type="NCBI Taxonomy" id="1676614"/>
    <lineage>
        <taxon>Bacteria</taxon>
        <taxon>Pseudomonadati</taxon>
        <taxon>Bacteroidota</taxon>
        <taxon>Bacteroidia</taxon>
        <taxon>Bacteroidales</taxon>
        <taxon>Prevotellaceae</taxon>
        <taxon>Xylanibacter</taxon>
    </lineage>
</organism>
<evidence type="ECO:0000313" key="2">
    <source>
        <dbReference type="Proteomes" id="UP000036951"/>
    </source>
</evidence>
<sequence length="139" mass="16249">MINNRIFMWSIIDGKEKVEKLYHGILPGLESIHIHEFTIITGEDIELDIRFDIKNMPKDMPSKWIERKINTIQFVFGFLGVKFIDFNIDKDSKNKSILKGEKIAIDKNKITITNSEGKVQLSFFSKWSYIKSMSGYQQN</sequence>
<evidence type="ECO:0000313" key="1">
    <source>
        <dbReference type="EMBL" id="KOO69128.1"/>
    </source>
</evidence>
<dbReference type="OrthoDB" id="881751at2"/>
<gene>
    <name evidence="1" type="ORF">ACU52_04460</name>
</gene>
<keyword evidence="2" id="KW-1185">Reference proteome</keyword>
<dbReference type="Pfam" id="PF15594">
    <property type="entry name" value="Imm50"/>
    <property type="match status" value="1"/>
</dbReference>
<dbReference type="EMBL" id="LFQU01000005">
    <property type="protein sequence ID" value="KOO69128.1"/>
    <property type="molecule type" value="Genomic_DNA"/>
</dbReference>
<name>A0A8E1USH3_9BACT</name>
<dbReference type="AlphaFoldDB" id="A0A8E1USH3"/>
<dbReference type="Proteomes" id="UP000036951">
    <property type="component" value="Unassembled WGS sequence"/>
</dbReference>
<accession>A0A8E1USH3</accession>
<comment type="caution">
    <text evidence="1">The sequence shown here is derived from an EMBL/GenBank/DDBJ whole genome shotgun (WGS) entry which is preliminary data.</text>
</comment>
<protein>
    <submittedName>
        <fullName evidence="1">Uncharacterized protein</fullName>
    </submittedName>
</protein>
<reference evidence="1 2" key="1">
    <citation type="submission" date="2015-06" db="EMBL/GenBank/DDBJ databases">
        <title>Prevotella sp. 109, sp. nov., a novel member of the family Prevotellaceae isolated from human faeces.</title>
        <authorList>
            <person name="Shkoporov A.N."/>
            <person name="Chaplin A.V."/>
            <person name="Kafarskaia L.I."/>
            <person name="Efimov B.A."/>
        </authorList>
    </citation>
    <scope>NUCLEOTIDE SEQUENCE [LARGE SCALE GENOMIC DNA]</scope>
    <source>
        <strain evidence="1 2">109</strain>
    </source>
</reference>
<proteinExistence type="predicted"/>
<dbReference type="InterPro" id="IPR028957">
    <property type="entry name" value="Imm50"/>
</dbReference>